<dbReference type="InterPro" id="IPR041012">
    <property type="entry name" value="GEN_chromo"/>
</dbReference>
<gene>
    <name evidence="3" type="ORF">X801_07892</name>
</gene>
<dbReference type="AlphaFoldDB" id="A0A1S8WPI0"/>
<proteinExistence type="predicted"/>
<accession>A0A1S8WPI0</accession>
<reference evidence="3 4" key="1">
    <citation type="submission" date="2015-03" db="EMBL/GenBank/DDBJ databases">
        <title>Draft genome of the nematode, Opisthorchis viverrini.</title>
        <authorList>
            <person name="Mitreva M."/>
        </authorList>
    </citation>
    <scope>NUCLEOTIDE SEQUENCE [LARGE SCALE GENOMIC DNA]</scope>
    <source>
        <strain evidence="3">Khon Kaen</strain>
    </source>
</reference>
<feature type="region of interest" description="Disordered" evidence="1">
    <location>
        <begin position="166"/>
        <end position="185"/>
    </location>
</feature>
<name>A0A1S8WPI0_OPIVI</name>
<feature type="compositionally biased region" description="Polar residues" evidence="1">
    <location>
        <begin position="173"/>
        <end position="185"/>
    </location>
</feature>
<organism evidence="3 4">
    <name type="scientific">Opisthorchis viverrini</name>
    <name type="common">Southeast Asian liver fluke</name>
    <dbReference type="NCBI Taxonomy" id="6198"/>
    <lineage>
        <taxon>Eukaryota</taxon>
        <taxon>Metazoa</taxon>
        <taxon>Spiralia</taxon>
        <taxon>Lophotrochozoa</taxon>
        <taxon>Platyhelminthes</taxon>
        <taxon>Trematoda</taxon>
        <taxon>Digenea</taxon>
        <taxon>Opisthorchiida</taxon>
        <taxon>Opisthorchiata</taxon>
        <taxon>Opisthorchiidae</taxon>
        <taxon>Opisthorchis</taxon>
    </lineage>
</organism>
<protein>
    <recommendedName>
        <fullName evidence="2">Flap endonuclease GEN chromatin organization modifier domain-containing protein</fullName>
    </recommendedName>
</protein>
<dbReference type="Proteomes" id="UP000243686">
    <property type="component" value="Unassembled WGS sequence"/>
</dbReference>
<evidence type="ECO:0000256" key="1">
    <source>
        <dbReference type="SAM" id="MobiDB-lite"/>
    </source>
</evidence>
<evidence type="ECO:0000313" key="4">
    <source>
        <dbReference type="Proteomes" id="UP000243686"/>
    </source>
</evidence>
<dbReference type="Pfam" id="PF18704">
    <property type="entry name" value="Chromo_2"/>
    <property type="match status" value="1"/>
</dbReference>
<dbReference type="EMBL" id="KV898020">
    <property type="protein sequence ID" value="OON16297.1"/>
    <property type="molecule type" value="Genomic_DNA"/>
</dbReference>
<sequence length="290" mass="32976">MVEFLASAEERMWSLPSSEFVSTWLRPNPRALVAFCSAQLDWDPDYSLHHLLPVLAMWDMRHPRLEASIPMTQSIDDAVTLIPRKVVKRRTVNFVPCFEVEWNRMGFDCWTRKGGLSGRSVNLAQSDNKEHNMELTEVYTFPVPAVEFQQSYPYLVERFNSESAKVSRKKPTKVTSKSDPTASEQASLTDLFRRAMGAPPPSPDKSVSDHDVAAHLAHAFHLPSSPRDLQTEFDCPNYELNLQSSLLSNTLLLSPKSLREPSQSMSASTHDSFSFFRTPECLRDRLTKIE</sequence>
<evidence type="ECO:0000313" key="3">
    <source>
        <dbReference type="EMBL" id="OON16297.1"/>
    </source>
</evidence>
<feature type="domain" description="Flap endonuclease GEN chromatin organization modifier" evidence="2">
    <location>
        <begin position="83"/>
        <end position="160"/>
    </location>
</feature>
<keyword evidence="4" id="KW-1185">Reference proteome</keyword>
<evidence type="ECO:0000259" key="2">
    <source>
        <dbReference type="Pfam" id="PF18704"/>
    </source>
</evidence>